<evidence type="ECO:0000313" key="3">
    <source>
        <dbReference type="Proteomes" id="UP000494106"/>
    </source>
</evidence>
<evidence type="ECO:0000313" key="2">
    <source>
        <dbReference type="EMBL" id="CAB3222232.1"/>
    </source>
</evidence>
<keyword evidence="3" id="KW-1185">Reference proteome</keyword>
<proteinExistence type="predicted"/>
<gene>
    <name evidence="2" type="ORF">APLA_LOCUS946</name>
</gene>
<dbReference type="AlphaFoldDB" id="A0A8S0YSN2"/>
<dbReference type="OrthoDB" id="7167817at2759"/>
<feature type="region of interest" description="Disordered" evidence="1">
    <location>
        <begin position="51"/>
        <end position="81"/>
    </location>
</feature>
<name>A0A8S0YSN2_ARCPL</name>
<reference evidence="2 3" key="1">
    <citation type="submission" date="2020-04" db="EMBL/GenBank/DDBJ databases">
        <authorList>
            <person name="Wallbank WR R."/>
            <person name="Pardo Diaz C."/>
            <person name="Kozak K."/>
            <person name="Martin S."/>
            <person name="Jiggins C."/>
            <person name="Moest M."/>
            <person name="Warren A I."/>
            <person name="Byers J.R.P. K."/>
            <person name="Montejo-Kovacevich G."/>
            <person name="Yen C E."/>
        </authorList>
    </citation>
    <scope>NUCLEOTIDE SEQUENCE [LARGE SCALE GENOMIC DNA]</scope>
</reference>
<dbReference type="EMBL" id="CADEBC010000083">
    <property type="protein sequence ID" value="CAB3222232.1"/>
    <property type="molecule type" value="Genomic_DNA"/>
</dbReference>
<evidence type="ECO:0000256" key="1">
    <source>
        <dbReference type="SAM" id="MobiDB-lite"/>
    </source>
</evidence>
<protein>
    <submittedName>
        <fullName evidence="2">Uncharacterized protein</fullName>
    </submittedName>
</protein>
<accession>A0A8S0YSN2</accession>
<organism evidence="2 3">
    <name type="scientific">Arctia plantaginis</name>
    <name type="common">Wood tiger moth</name>
    <name type="synonym">Phalaena plantaginis</name>
    <dbReference type="NCBI Taxonomy" id="874455"/>
    <lineage>
        <taxon>Eukaryota</taxon>
        <taxon>Metazoa</taxon>
        <taxon>Ecdysozoa</taxon>
        <taxon>Arthropoda</taxon>
        <taxon>Hexapoda</taxon>
        <taxon>Insecta</taxon>
        <taxon>Pterygota</taxon>
        <taxon>Neoptera</taxon>
        <taxon>Endopterygota</taxon>
        <taxon>Lepidoptera</taxon>
        <taxon>Glossata</taxon>
        <taxon>Ditrysia</taxon>
        <taxon>Noctuoidea</taxon>
        <taxon>Erebidae</taxon>
        <taxon>Arctiinae</taxon>
        <taxon>Arctia</taxon>
    </lineage>
</organism>
<comment type="caution">
    <text evidence="2">The sequence shown here is derived from an EMBL/GenBank/DDBJ whole genome shotgun (WGS) entry which is preliminary data.</text>
</comment>
<sequence>MTNNIIYKDVRASWVKWFSEEAKPRRVADGASRTCRGPVLTVTLASKRAPSARPVLPPAHGEVVGSRTEPADTGLMSTWNG</sequence>
<dbReference type="Proteomes" id="UP000494106">
    <property type="component" value="Unassembled WGS sequence"/>
</dbReference>